<dbReference type="EMBL" id="CP036526">
    <property type="protein sequence ID" value="QDT09445.1"/>
    <property type="molecule type" value="Genomic_DNA"/>
</dbReference>
<feature type="domain" description="Pyrrolo-quinoline quinone repeat" evidence="2">
    <location>
        <begin position="46"/>
        <end position="157"/>
    </location>
</feature>
<dbReference type="SUPFAM" id="SSF82171">
    <property type="entry name" value="DPP6 N-terminal domain-like"/>
    <property type="match status" value="1"/>
</dbReference>
<dbReference type="InterPro" id="IPR036322">
    <property type="entry name" value="WD40_repeat_dom_sf"/>
</dbReference>
<dbReference type="InterPro" id="IPR011044">
    <property type="entry name" value="Quino_amine_DH_bsu"/>
</dbReference>
<proteinExistence type="predicted"/>
<keyword evidence="1" id="KW-0853">WD repeat</keyword>
<feature type="domain" description="Pyrrolo-quinoline quinone repeat" evidence="2">
    <location>
        <begin position="220"/>
        <end position="408"/>
    </location>
</feature>
<dbReference type="AlphaFoldDB" id="A0A517NQQ1"/>
<dbReference type="PROSITE" id="PS50082">
    <property type="entry name" value="WD_REPEATS_2"/>
    <property type="match status" value="2"/>
</dbReference>
<dbReference type="PANTHER" id="PTHR19879">
    <property type="entry name" value="TRANSCRIPTION INITIATION FACTOR TFIID"/>
    <property type="match status" value="1"/>
</dbReference>
<dbReference type="SUPFAM" id="SSF50978">
    <property type="entry name" value="WD40 repeat-like"/>
    <property type="match status" value="1"/>
</dbReference>
<feature type="repeat" description="WD" evidence="1">
    <location>
        <begin position="326"/>
        <end position="367"/>
    </location>
</feature>
<feature type="repeat" description="WD" evidence="1">
    <location>
        <begin position="506"/>
        <end position="540"/>
    </location>
</feature>
<evidence type="ECO:0000313" key="4">
    <source>
        <dbReference type="Proteomes" id="UP000319817"/>
    </source>
</evidence>
<dbReference type="InterPro" id="IPR001680">
    <property type="entry name" value="WD40_rpt"/>
</dbReference>
<dbReference type="InterPro" id="IPR018391">
    <property type="entry name" value="PQQ_b-propeller_rpt"/>
</dbReference>
<dbReference type="Gene3D" id="2.130.10.10">
    <property type="entry name" value="YVTN repeat-like/Quinoprotein amine dehydrogenase"/>
    <property type="match status" value="5"/>
</dbReference>
<gene>
    <name evidence="3" type="ORF">K239x_13910</name>
</gene>
<accession>A0A517NQQ1</accession>
<dbReference type="Pfam" id="PF13360">
    <property type="entry name" value="PQQ_2"/>
    <property type="match status" value="2"/>
</dbReference>
<dbReference type="PANTHER" id="PTHR19879:SF9">
    <property type="entry name" value="TRANSCRIPTION INITIATION FACTOR TFIID SUBUNIT 5"/>
    <property type="match status" value="1"/>
</dbReference>
<evidence type="ECO:0000259" key="2">
    <source>
        <dbReference type="Pfam" id="PF13360"/>
    </source>
</evidence>
<dbReference type="SMART" id="SM00320">
    <property type="entry name" value="WD40"/>
    <property type="match status" value="10"/>
</dbReference>
<reference evidence="3 4" key="1">
    <citation type="submission" date="2019-02" db="EMBL/GenBank/DDBJ databases">
        <title>Deep-cultivation of Planctomycetes and their phenomic and genomic characterization uncovers novel biology.</title>
        <authorList>
            <person name="Wiegand S."/>
            <person name="Jogler M."/>
            <person name="Boedeker C."/>
            <person name="Pinto D."/>
            <person name="Vollmers J."/>
            <person name="Rivas-Marin E."/>
            <person name="Kohn T."/>
            <person name="Peeters S.H."/>
            <person name="Heuer A."/>
            <person name="Rast P."/>
            <person name="Oberbeckmann S."/>
            <person name="Bunk B."/>
            <person name="Jeske O."/>
            <person name="Meyerdierks A."/>
            <person name="Storesund J.E."/>
            <person name="Kallscheuer N."/>
            <person name="Luecker S."/>
            <person name="Lage O.M."/>
            <person name="Pohl T."/>
            <person name="Merkel B.J."/>
            <person name="Hornburger P."/>
            <person name="Mueller R.-W."/>
            <person name="Bruemmer F."/>
            <person name="Labrenz M."/>
            <person name="Spormann A.M."/>
            <person name="Op den Camp H."/>
            <person name="Overmann J."/>
            <person name="Amann R."/>
            <person name="Jetten M.S.M."/>
            <person name="Mascher T."/>
            <person name="Medema M.H."/>
            <person name="Devos D.P."/>
            <person name="Kaster A.-K."/>
            <person name="Ovreas L."/>
            <person name="Rohde M."/>
            <person name="Galperin M.Y."/>
            <person name="Jogler C."/>
        </authorList>
    </citation>
    <scope>NUCLEOTIDE SEQUENCE [LARGE SCALE GENOMIC DNA]</scope>
    <source>
        <strain evidence="3 4">K23_9</strain>
    </source>
</reference>
<sequence>MVSFALVAASQSQEVARVDNLGDPLPSRALLRMGTERFRSPGVIYDMVLADNDRVLVTAGDYLTAWDAETGKQLWRQSSRAMGNRLTTSYGVRCIDAMPDGMHVVTQGPGGDVLFWDVRTGKSEPTEIHAAADSGGMFGAVSAIDVSSDGKLFAVGNGRKLRIQNRAGEALFDIEENFGQLDPNAKDARGRRDRLFFGGPFHYGIFSPDAKILAKHACGDPKKVFLLNAETGQAEQTIQCKANAVRMDFSPDSKRIAITQRDTSIRMYDVSTGDLVWETTLDVDRTTETYTSAIKFSPDGKHLAVAERQQRLVLLDARSGKLIGSFQGHSWNPWAVAFSSDSTTLYSSGWGGIVHRWDVETLEQMPVPGAVLGTSVVAASHDGKWLAHVDQKDMVYLIDKASGKEVRKWKSTHGGCETLAFSHDGQLLAGGGAGDKVQVSVWEIASGKCTSHWLWPKGKDSNSGIQEIEFSRDGRFLAAASFRQDAAYLWELSTGKQVAKLKHKDVYGLSFTPASDKLLTAGWDKKVRCWDLPTANEATAFEIPESPGNGDERMYTVEVDPSGEMFATTQLMRRVLFWNLDDLIERGGIRIDGGFTFGSSCFSPDGLWFATGGSGKIQIWDPWSVGNDAEETMLFEFDGHEKHVYDIQFSGDNRTLVSGAASTSLLWNLRPEITVRSLSEHADSLVHANGPESYTAWWALVDAGDTAVPLLRERLPASRKLTNLGRMISGSAVGERDRRRALLMKMAASNKRSMRLGVAKRIVSVLSHIGSDSSIALLRELASQDDELGDVASQQLSVWAPIGQAKN</sequence>
<dbReference type="InterPro" id="IPR015943">
    <property type="entry name" value="WD40/YVTN_repeat-like_dom_sf"/>
</dbReference>
<dbReference type="Proteomes" id="UP000319817">
    <property type="component" value="Chromosome"/>
</dbReference>
<keyword evidence="4" id="KW-1185">Reference proteome</keyword>
<dbReference type="InterPro" id="IPR002372">
    <property type="entry name" value="PQQ_rpt_dom"/>
</dbReference>
<dbReference type="SMART" id="SM00564">
    <property type="entry name" value="PQQ"/>
    <property type="match status" value="4"/>
</dbReference>
<dbReference type="SUPFAM" id="SSF50969">
    <property type="entry name" value="YVTN repeat-like/Quinoprotein amine dehydrogenase"/>
    <property type="match status" value="1"/>
</dbReference>
<dbReference type="Pfam" id="PF00400">
    <property type="entry name" value="WD40"/>
    <property type="match status" value="3"/>
</dbReference>
<protein>
    <submittedName>
        <fullName evidence="3">Translocation protein TolB</fullName>
    </submittedName>
</protein>
<evidence type="ECO:0000313" key="3">
    <source>
        <dbReference type="EMBL" id="QDT09445.1"/>
    </source>
</evidence>
<organism evidence="3 4">
    <name type="scientific">Stieleria marina</name>
    <dbReference type="NCBI Taxonomy" id="1930275"/>
    <lineage>
        <taxon>Bacteria</taxon>
        <taxon>Pseudomonadati</taxon>
        <taxon>Planctomycetota</taxon>
        <taxon>Planctomycetia</taxon>
        <taxon>Pirellulales</taxon>
        <taxon>Pirellulaceae</taxon>
        <taxon>Stieleria</taxon>
    </lineage>
</organism>
<name>A0A517NQQ1_9BACT</name>
<evidence type="ECO:0000256" key="1">
    <source>
        <dbReference type="PROSITE-ProRule" id="PRU00221"/>
    </source>
</evidence>